<keyword evidence="7 9" id="KW-0675">Receptor</keyword>
<keyword evidence="4 11" id="KW-1133">Transmembrane helix</keyword>
<dbReference type="GO" id="GO:0045028">
    <property type="term" value="F:G protein-coupled purinergic nucleotide receptor activity"/>
    <property type="evidence" value="ECO:0007669"/>
    <property type="project" value="TreeGrafter"/>
</dbReference>
<feature type="transmembrane region" description="Helical" evidence="11">
    <location>
        <begin position="169"/>
        <end position="189"/>
    </location>
</feature>
<reference evidence="13" key="2">
    <citation type="submission" date="2025-09" db="UniProtKB">
        <authorList>
            <consortium name="Ensembl"/>
        </authorList>
    </citation>
    <scope>IDENTIFICATION</scope>
</reference>
<dbReference type="PANTHER" id="PTHR24233">
    <property type="entry name" value="P2Y PURINOCEPTOR-RELATED G-PROTEIN COUPLED RECEPTOR"/>
    <property type="match status" value="1"/>
</dbReference>
<dbReference type="AlphaFoldDB" id="A0A3B3VUI5"/>
<evidence type="ECO:0000313" key="14">
    <source>
        <dbReference type="Proteomes" id="UP000261500"/>
    </source>
</evidence>
<feature type="region of interest" description="Disordered" evidence="10">
    <location>
        <begin position="42"/>
        <end position="120"/>
    </location>
</feature>
<keyword evidence="3 9" id="KW-0812">Transmembrane</keyword>
<evidence type="ECO:0000256" key="7">
    <source>
        <dbReference type="ARBA" id="ARBA00023170"/>
    </source>
</evidence>
<evidence type="ECO:0000256" key="9">
    <source>
        <dbReference type="RuleBase" id="RU000688"/>
    </source>
</evidence>
<dbReference type="SUPFAM" id="SSF81321">
    <property type="entry name" value="Family A G protein-coupled receptor-like"/>
    <property type="match status" value="1"/>
</dbReference>
<feature type="compositionally biased region" description="Basic and acidic residues" evidence="10">
    <location>
        <begin position="433"/>
        <end position="442"/>
    </location>
</feature>
<feature type="compositionally biased region" description="Low complexity" evidence="10">
    <location>
        <begin position="85"/>
        <end position="97"/>
    </location>
</feature>
<dbReference type="Ensembl" id="ENSPLAT00000022324.1">
    <property type="protein sequence ID" value="ENSPLAP00000028464.1"/>
    <property type="gene ID" value="ENSPLAG00000017713.1"/>
</dbReference>
<evidence type="ECO:0000256" key="5">
    <source>
        <dbReference type="ARBA" id="ARBA00023040"/>
    </source>
</evidence>
<feature type="region of interest" description="Disordered" evidence="10">
    <location>
        <begin position="430"/>
        <end position="456"/>
    </location>
</feature>
<keyword evidence="2" id="KW-1003">Cell membrane</keyword>
<dbReference type="PANTHER" id="PTHR24233:SF11">
    <property type="entry name" value="P2Y PURINOCEPTOR 14-LIKE"/>
    <property type="match status" value="1"/>
</dbReference>
<evidence type="ECO:0000256" key="1">
    <source>
        <dbReference type="ARBA" id="ARBA00004651"/>
    </source>
</evidence>
<dbReference type="PROSITE" id="PS00237">
    <property type="entry name" value="G_PROTEIN_RECEP_F1_1"/>
    <property type="match status" value="1"/>
</dbReference>
<comment type="similarity">
    <text evidence="9">Belongs to the G-protein coupled receptor 1 family.</text>
</comment>
<feature type="transmembrane region" description="Helical" evidence="11">
    <location>
        <begin position="348"/>
        <end position="366"/>
    </location>
</feature>
<evidence type="ECO:0000256" key="3">
    <source>
        <dbReference type="ARBA" id="ARBA00022692"/>
    </source>
</evidence>
<proteinExistence type="inferred from homology"/>
<organism evidence="13 14">
    <name type="scientific">Poecilia latipinna</name>
    <name type="common">sailfin molly</name>
    <dbReference type="NCBI Taxonomy" id="48699"/>
    <lineage>
        <taxon>Eukaryota</taxon>
        <taxon>Metazoa</taxon>
        <taxon>Chordata</taxon>
        <taxon>Craniata</taxon>
        <taxon>Vertebrata</taxon>
        <taxon>Euteleostomi</taxon>
        <taxon>Actinopterygii</taxon>
        <taxon>Neopterygii</taxon>
        <taxon>Teleostei</taxon>
        <taxon>Neoteleostei</taxon>
        <taxon>Acanthomorphata</taxon>
        <taxon>Ovalentaria</taxon>
        <taxon>Atherinomorphae</taxon>
        <taxon>Cyprinodontiformes</taxon>
        <taxon>Poeciliidae</taxon>
        <taxon>Poeciliinae</taxon>
        <taxon>Poecilia</taxon>
    </lineage>
</organism>
<feature type="transmembrane region" description="Helical" evidence="11">
    <location>
        <begin position="298"/>
        <end position="321"/>
    </location>
</feature>
<feature type="transmembrane region" description="Helical" evidence="11">
    <location>
        <begin position="209"/>
        <end position="227"/>
    </location>
</feature>
<keyword evidence="6 11" id="KW-0472">Membrane</keyword>
<evidence type="ECO:0000256" key="4">
    <source>
        <dbReference type="ARBA" id="ARBA00022989"/>
    </source>
</evidence>
<dbReference type="PRINTS" id="PR00237">
    <property type="entry name" value="GPCRRHODOPSN"/>
</dbReference>
<protein>
    <submittedName>
        <fullName evidence="13">P2Y purinoceptor 14-like</fullName>
    </submittedName>
</protein>
<feature type="transmembrane region" description="Helical" evidence="11">
    <location>
        <begin position="134"/>
        <end position="157"/>
    </location>
</feature>
<evidence type="ECO:0000256" key="8">
    <source>
        <dbReference type="ARBA" id="ARBA00023224"/>
    </source>
</evidence>
<feature type="transmembrane region" description="Helical" evidence="11">
    <location>
        <begin position="386"/>
        <end position="405"/>
    </location>
</feature>
<dbReference type="PROSITE" id="PS50262">
    <property type="entry name" value="G_PROTEIN_RECEP_F1_2"/>
    <property type="match status" value="1"/>
</dbReference>
<evidence type="ECO:0000313" key="13">
    <source>
        <dbReference type="Ensembl" id="ENSPLAP00000028464.1"/>
    </source>
</evidence>
<name>A0A3B3VUI5_9TELE</name>
<dbReference type="InterPro" id="IPR017452">
    <property type="entry name" value="GPCR_Rhodpsn_7TM"/>
</dbReference>
<feature type="domain" description="G-protein coupled receptors family 1 profile" evidence="12">
    <location>
        <begin position="147"/>
        <end position="402"/>
    </location>
</feature>
<dbReference type="GO" id="GO:0005886">
    <property type="term" value="C:plasma membrane"/>
    <property type="evidence" value="ECO:0007669"/>
    <property type="project" value="UniProtKB-SubCell"/>
</dbReference>
<keyword evidence="14" id="KW-1185">Reference proteome</keyword>
<reference evidence="13" key="1">
    <citation type="submission" date="2025-08" db="UniProtKB">
        <authorList>
            <consortium name="Ensembl"/>
        </authorList>
    </citation>
    <scope>IDENTIFICATION</scope>
</reference>
<feature type="compositionally biased region" description="Low complexity" evidence="10">
    <location>
        <begin position="42"/>
        <end position="71"/>
    </location>
</feature>
<evidence type="ECO:0000256" key="2">
    <source>
        <dbReference type="ARBA" id="ARBA00022475"/>
    </source>
</evidence>
<keyword evidence="5 9" id="KW-0297">G-protein coupled receptor</keyword>
<keyword evidence="8 9" id="KW-0807">Transducer</keyword>
<evidence type="ECO:0000256" key="10">
    <source>
        <dbReference type="SAM" id="MobiDB-lite"/>
    </source>
</evidence>
<dbReference type="Pfam" id="PF00001">
    <property type="entry name" value="7tm_1"/>
    <property type="match status" value="1"/>
</dbReference>
<dbReference type="InterPro" id="IPR000276">
    <property type="entry name" value="GPCR_Rhodpsn"/>
</dbReference>
<dbReference type="Gene3D" id="1.20.1070.10">
    <property type="entry name" value="Rhodopsin 7-helix transmembrane proteins"/>
    <property type="match status" value="1"/>
</dbReference>
<feature type="transmembrane region" description="Helical" evidence="11">
    <location>
        <begin position="248"/>
        <end position="269"/>
    </location>
</feature>
<accession>A0A3B3VUI5</accession>
<evidence type="ECO:0000259" key="12">
    <source>
        <dbReference type="PROSITE" id="PS50262"/>
    </source>
</evidence>
<dbReference type="Proteomes" id="UP000261500">
    <property type="component" value="Unplaced"/>
</dbReference>
<evidence type="ECO:0000256" key="11">
    <source>
        <dbReference type="SAM" id="Phobius"/>
    </source>
</evidence>
<dbReference type="GeneTree" id="ENSGT01110000267167"/>
<evidence type="ECO:0000256" key="6">
    <source>
        <dbReference type="ARBA" id="ARBA00023136"/>
    </source>
</evidence>
<sequence length="456" mass="50412">MTDYWRLSGAHRCCCSAAHLPPPAGRRAASCRLWGLPGRRLSAASSGTPGTGSSAAASSRPARSSPACTASLRPPAARPQPGRSPPLRSRRPGSSPGSTPPGSGPADPEESVMTNNSTNTTCNPVKGSSLHGFIFFYSLVFVVGLILNSYTLWFHLCRAQKKVPKSWMIYLKNLTAADFLLCLGLPLRIADYAGTSDKVHLFYCTYGAPIFYINMYISILLMGYIAVNRYMKIFHHLRTSFLMTAQAARFLSGATWVFFLVPMPAYIILMLNTDKASVSGARTCDVLQSESVKVFYKLFHAGVAIIFLSVLSSLLFCYCSASRRVLQIQRKQLGSFNSKKLVKSRRNMLVIVSVFCTCFLPYHLVRLPYIILRGQCYDVLYYLKEATVLISVFNVCLDPLIYVFLCKEFRAQLNLQGMFSTTKDNSSISVSEAKGEAGKWETNKSSSENTDFHELG</sequence>
<comment type="subcellular location">
    <subcellularLocation>
        <location evidence="1">Cell membrane</location>
        <topology evidence="1">Multi-pass membrane protein</topology>
    </subcellularLocation>
</comment>
<dbReference type="PRINTS" id="PR01157">
    <property type="entry name" value="P2YPURNOCPTR"/>
</dbReference>
<dbReference type="CDD" id="cd14982">
    <property type="entry name" value="7tmA_purinoceptor-like"/>
    <property type="match status" value="1"/>
</dbReference>